<organism evidence="1">
    <name type="scientific">Arundo donax</name>
    <name type="common">Giant reed</name>
    <name type="synonym">Donax arundinaceus</name>
    <dbReference type="NCBI Taxonomy" id="35708"/>
    <lineage>
        <taxon>Eukaryota</taxon>
        <taxon>Viridiplantae</taxon>
        <taxon>Streptophyta</taxon>
        <taxon>Embryophyta</taxon>
        <taxon>Tracheophyta</taxon>
        <taxon>Spermatophyta</taxon>
        <taxon>Magnoliopsida</taxon>
        <taxon>Liliopsida</taxon>
        <taxon>Poales</taxon>
        <taxon>Poaceae</taxon>
        <taxon>PACMAD clade</taxon>
        <taxon>Arundinoideae</taxon>
        <taxon>Arundineae</taxon>
        <taxon>Arundo</taxon>
    </lineage>
</organism>
<reference evidence="1" key="2">
    <citation type="journal article" date="2015" name="Data Brief">
        <title>Shoot transcriptome of the giant reed, Arundo donax.</title>
        <authorList>
            <person name="Barrero R.A."/>
            <person name="Guerrero F.D."/>
            <person name="Moolhuijzen P."/>
            <person name="Goolsby J.A."/>
            <person name="Tidwell J."/>
            <person name="Bellgard S.E."/>
            <person name="Bellgard M.I."/>
        </authorList>
    </citation>
    <scope>NUCLEOTIDE SEQUENCE</scope>
    <source>
        <tissue evidence="1">Shoot tissue taken approximately 20 cm above the soil surface</tissue>
    </source>
</reference>
<dbReference type="AlphaFoldDB" id="A0A0A8Y120"/>
<evidence type="ECO:0000313" key="1">
    <source>
        <dbReference type="EMBL" id="JAD18675.1"/>
    </source>
</evidence>
<name>A0A0A8Y120_ARUDO</name>
<accession>A0A0A8Y120</accession>
<protein>
    <submittedName>
        <fullName evidence="1">Uncharacterized protein</fullName>
    </submittedName>
</protein>
<reference evidence="1" key="1">
    <citation type="submission" date="2014-09" db="EMBL/GenBank/DDBJ databases">
        <authorList>
            <person name="Magalhaes I.L.F."/>
            <person name="Oliveira U."/>
            <person name="Santos F.R."/>
            <person name="Vidigal T.H.D.A."/>
            <person name="Brescovit A.D."/>
            <person name="Santos A.J."/>
        </authorList>
    </citation>
    <scope>NUCLEOTIDE SEQUENCE</scope>
    <source>
        <tissue evidence="1">Shoot tissue taken approximately 20 cm above the soil surface</tissue>
    </source>
</reference>
<proteinExistence type="predicted"/>
<dbReference type="EMBL" id="GBRH01279220">
    <property type="protein sequence ID" value="JAD18675.1"/>
    <property type="molecule type" value="Transcribed_RNA"/>
</dbReference>
<sequence>MPCMVVFTCAMFHSKHSYCWALQYNIVFHLCPKYKQS</sequence>